<evidence type="ECO:0000256" key="4">
    <source>
        <dbReference type="ARBA" id="ARBA00022989"/>
    </source>
</evidence>
<evidence type="ECO:0000256" key="1">
    <source>
        <dbReference type="ARBA" id="ARBA00004651"/>
    </source>
</evidence>
<evidence type="ECO:0000256" key="5">
    <source>
        <dbReference type="ARBA" id="ARBA00023002"/>
    </source>
</evidence>
<feature type="transmembrane region" description="Helical" evidence="8">
    <location>
        <begin position="257"/>
        <end position="276"/>
    </location>
</feature>
<evidence type="ECO:0000256" key="3">
    <source>
        <dbReference type="ARBA" id="ARBA00022692"/>
    </source>
</evidence>
<dbReference type="PRINTS" id="PR01434">
    <property type="entry name" value="NADHDHGNASE5"/>
</dbReference>
<feature type="transmembrane region" description="Helical" evidence="8">
    <location>
        <begin position="379"/>
        <end position="400"/>
    </location>
</feature>
<comment type="subcellular location">
    <subcellularLocation>
        <location evidence="1">Cell membrane</location>
        <topology evidence="1">Multi-pass membrane protein</topology>
    </subcellularLocation>
    <subcellularLocation>
        <location evidence="7">Membrane</location>
        <topology evidence="7">Multi-pass membrane protein</topology>
    </subcellularLocation>
</comment>
<dbReference type="PANTHER" id="PTHR42682:SF5">
    <property type="entry name" value="HYDROGENASE-4 COMPONENT F"/>
    <property type="match status" value="1"/>
</dbReference>
<dbReference type="Pfam" id="PF00361">
    <property type="entry name" value="Proton_antipo_M"/>
    <property type="match status" value="1"/>
</dbReference>
<evidence type="ECO:0000256" key="7">
    <source>
        <dbReference type="RuleBase" id="RU000320"/>
    </source>
</evidence>
<dbReference type="RefSeq" id="WP_237362421.1">
    <property type="nucleotide sequence ID" value="NZ_CAKLDM010000002.1"/>
</dbReference>
<feature type="transmembrane region" description="Helical" evidence="8">
    <location>
        <begin position="169"/>
        <end position="189"/>
    </location>
</feature>
<evidence type="ECO:0000256" key="6">
    <source>
        <dbReference type="ARBA" id="ARBA00023136"/>
    </source>
</evidence>
<evidence type="ECO:0000256" key="2">
    <source>
        <dbReference type="ARBA" id="ARBA00022475"/>
    </source>
</evidence>
<feature type="transmembrane region" description="Helical" evidence="8">
    <location>
        <begin position="457"/>
        <end position="475"/>
    </location>
</feature>
<keyword evidence="4 8" id="KW-1133">Transmembrane helix</keyword>
<gene>
    <name evidence="10" type="primary">ndhB</name>
    <name evidence="10" type="ORF">VMF7928_02905</name>
</gene>
<comment type="caution">
    <text evidence="10">The sequence shown here is derived from an EMBL/GenBank/DDBJ whole genome shotgun (WGS) entry which is preliminary data.</text>
</comment>
<feature type="domain" description="NADH:quinone oxidoreductase/Mrp antiporter transmembrane" evidence="9">
    <location>
        <begin position="133"/>
        <end position="424"/>
    </location>
</feature>
<feature type="transmembrane region" description="Helical" evidence="8">
    <location>
        <begin position="288"/>
        <end position="307"/>
    </location>
</feature>
<dbReference type="PANTHER" id="PTHR42682">
    <property type="entry name" value="HYDROGENASE-4 COMPONENT F"/>
    <property type="match status" value="1"/>
</dbReference>
<dbReference type="EMBL" id="CAKLDM010000002">
    <property type="protein sequence ID" value="CAH0540503.1"/>
    <property type="molecule type" value="Genomic_DNA"/>
</dbReference>
<dbReference type="InterPro" id="IPR001750">
    <property type="entry name" value="ND/Mrp_TM"/>
</dbReference>
<dbReference type="Proteomes" id="UP000838748">
    <property type="component" value="Unassembled WGS sequence"/>
</dbReference>
<keyword evidence="3 7" id="KW-0812">Transmembrane</keyword>
<feature type="transmembrane region" description="Helical" evidence="8">
    <location>
        <begin position="319"/>
        <end position="342"/>
    </location>
</feature>
<feature type="transmembrane region" description="Helical" evidence="8">
    <location>
        <begin position="38"/>
        <end position="59"/>
    </location>
</feature>
<evidence type="ECO:0000259" key="9">
    <source>
        <dbReference type="Pfam" id="PF00361"/>
    </source>
</evidence>
<organism evidence="10 11">
    <name type="scientific">Vibrio marisflavi CECT 7928</name>
    <dbReference type="NCBI Taxonomy" id="634439"/>
    <lineage>
        <taxon>Bacteria</taxon>
        <taxon>Pseudomonadati</taxon>
        <taxon>Pseudomonadota</taxon>
        <taxon>Gammaproteobacteria</taxon>
        <taxon>Vibrionales</taxon>
        <taxon>Vibrionaceae</taxon>
        <taxon>Vibrio</taxon>
    </lineage>
</organism>
<name>A0ABN8E8E7_9VIBR</name>
<feature type="transmembrane region" description="Helical" evidence="8">
    <location>
        <begin position="113"/>
        <end position="131"/>
    </location>
</feature>
<sequence length="527" mass="56188">MLTLDTVFPYLIGIPLIASAVGFLGAATCGRSHKVASLIHLVSVVATFLISGWLGLQVIDHGSLLSSGHWLILDGLSALFMAVLGVVALITGIHAVGYISYELKHEEVSGRQVSLFYGLYNLFLASMILAISANNIIMMWVAIEATTISSVFLVGIYTKRSSLEAAWKYIMICTVGVAFGLFGTVLTYANAVAVFNDPSQALLWTAVRDHAHLLDPRLIQISFIFVVIGFGTKTGLFPMHTWLPDAHSEAPSPVSGLLSAGLLNCALLVIIRFFIISNEVLGSAFTNGVLLTFGLLSVGVAALFILIQKDIKRLLAYSSVENMGLITFAIGLGPLGIFAAMLHVINHSLGKTLMFCGAGNVMLKFGSRNMNVIKGVVRVAPWTGVLFGAGAMALGGVPPFNLFISEFLVICSGIYAQHPVLTIVLLLLLTIVLAGLARMVASTVLGKAPEGMKKGEIGVLTVAPLVVLIAFMLLMGTHIPQVILQGVDHAAQVVINKPNYSVLQSLHLPWQVVPNTDVSTLVTHTTH</sequence>
<feature type="transmembrane region" description="Helical" evidence="8">
    <location>
        <begin position="6"/>
        <end position="26"/>
    </location>
</feature>
<dbReference type="NCBIfam" id="NF005044">
    <property type="entry name" value="PRK06458.1-4"/>
    <property type="match status" value="1"/>
</dbReference>
<keyword evidence="6 8" id="KW-0472">Membrane</keyword>
<keyword evidence="11" id="KW-1185">Reference proteome</keyword>
<proteinExistence type="predicted"/>
<keyword evidence="5" id="KW-0560">Oxidoreductase</keyword>
<evidence type="ECO:0000256" key="8">
    <source>
        <dbReference type="SAM" id="Phobius"/>
    </source>
</evidence>
<feature type="transmembrane region" description="Helical" evidence="8">
    <location>
        <begin position="137"/>
        <end position="157"/>
    </location>
</feature>
<dbReference type="InterPro" id="IPR052175">
    <property type="entry name" value="ComplexI-like_HydComp"/>
</dbReference>
<evidence type="ECO:0000313" key="11">
    <source>
        <dbReference type="Proteomes" id="UP000838748"/>
    </source>
</evidence>
<evidence type="ECO:0000313" key="10">
    <source>
        <dbReference type="EMBL" id="CAH0540503.1"/>
    </source>
</evidence>
<keyword evidence="2" id="KW-1003">Cell membrane</keyword>
<reference evidence="10" key="1">
    <citation type="submission" date="2021-11" db="EMBL/GenBank/DDBJ databases">
        <authorList>
            <person name="Rodrigo-Torres L."/>
            <person name="Arahal R. D."/>
            <person name="Lucena T."/>
        </authorList>
    </citation>
    <scope>NUCLEOTIDE SEQUENCE</scope>
    <source>
        <strain evidence="10">CECT 7928</strain>
    </source>
</reference>
<feature type="transmembrane region" description="Helical" evidence="8">
    <location>
        <begin position="420"/>
        <end position="445"/>
    </location>
</feature>
<feature type="transmembrane region" description="Helical" evidence="8">
    <location>
        <begin position="79"/>
        <end position="101"/>
    </location>
</feature>
<accession>A0ABN8E8E7</accession>
<protein>
    <submittedName>
        <fullName evidence="10">NAD(P)H-quinone oxidoreductase subunit 2, chloroplastic</fullName>
    </submittedName>
</protein>